<feature type="active site" description="Proton donor" evidence="6">
    <location>
        <position position="112"/>
    </location>
</feature>
<comment type="caution">
    <text evidence="8">The sequence shown here is derived from an EMBL/GenBank/DDBJ whole genome shotgun (WGS) entry which is preliminary data.</text>
</comment>
<dbReference type="STRING" id="1620.IV67_GL000466"/>
<feature type="binding site" evidence="6">
    <location>
        <position position="68"/>
    </location>
    <ligand>
        <name>(6R)-10-formyltetrahydrofolate</name>
        <dbReference type="ChEBI" id="CHEBI:195366"/>
    </ligand>
</feature>
<keyword evidence="9" id="KW-1185">Reference proteome</keyword>
<dbReference type="InterPro" id="IPR001555">
    <property type="entry name" value="GART_AS"/>
</dbReference>
<dbReference type="Pfam" id="PF00551">
    <property type="entry name" value="Formyl_trans_N"/>
    <property type="match status" value="1"/>
</dbReference>
<dbReference type="PROSITE" id="PS00373">
    <property type="entry name" value="GART"/>
    <property type="match status" value="1"/>
</dbReference>
<evidence type="ECO:0000256" key="6">
    <source>
        <dbReference type="HAMAP-Rule" id="MF_01930"/>
    </source>
</evidence>
<comment type="function">
    <text evidence="6">Catalyzes the transfer of a formyl group from 10-formyltetrahydrofolate to 5-phospho-ribosyl-glycinamide (GAR), producing 5-phospho-ribosyl-N-formylglycinamide (FGAR) and tetrahydrofolate.</text>
</comment>
<dbReference type="SUPFAM" id="SSF53328">
    <property type="entry name" value="Formyltransferase"/>
    <property type="match status" value="1"/>
</dbReference>
<evidence type="ECO:0000259" key="7">
    <source>
        <dbReference type="Pfam" id="PF00551"/>
    </source>
</evidence>
<comment type="pathway">
    <text evidence="1 6">Purine metabolism; IMP biosynthesis via de novo pathway; N(2)-formyl-N(1)-(5-phospho-D-ribosyl)glycinamide from N(1)-(5-phospho-D-ribosyl)glycinamide (10-formyl THF route): step 1/1.</text>
</comment>
<dbReference type="Gene3D" id="3.40.50.170">
    <property type="entry name" value="Formyl transferase, N-terminal domain"/>
    <property type="match status" value="1"/>
</dbReference>
<evidence type="ECO:0000256" key="3">
    <source>
        <dbReference type="ARBA" id="ARBA00022755"/>
    </source>
</evidence>
<dbReference type="AlphaFoldDB" id="A0A0R2JQW5"/>
<accession>A0A0R2JQW5</accession>
<name>A0A0R2JQW5_9LACO</name>
<feature type="site" description="Raises pKa of active site His" evidence="6">
    <location>
        <position position="148"/>
    </location>
</feature>
<dbReference type="PANTHER" id="PTHR43369">
    <property type="entry name" value="PHOSPHORIBOSYLGLYCINAMIDE FORMYLTRANSFERASE"/>
    <property type="match status" value="1"/>
</dbReference>
<gene>
    <name evidence="6" type="primary">purN</name>
    <name evidence="8" type="ORF">IV67_GL000466</name>
</gene>
<evidence type="ECO:0000256" key="4">
    <source>
        <dbReference type="ARBA" id="ARBA00038440"/>
    </source>
</evidence>
<evidence type="ECO:0000256" key="2">
    <source>
        <dbReference type="ARBA" id="ARBA00022679"/>
    </source>
</evidence>
<dbReference type="UniPathway" id="UPA00074">
    <property type="reaction ID" value="UER00126"/>
</dbReference>
<keyword evidence="2 6" id="KW-0808">Transferase</keyword>
<dbReference type="OrthoDB" id="9806170at2"/>
<proteinExistence type="inferred from homology"/>
<evidence type="ECO:0000256" key="5">
    <source>
        <dbReference type="ARBA" id="ARBA00047664"/>
    </source>
</evidence>
<comment type="similarity">
    <text evidence="4 6">Belongs to the GART family.</text>
</comment>
<feature type="binding site" evidence="6">
    <location>
        <begin position="93"/>
        <end position="96"/>
    </location>
    <ligand>
        <name>(6R)-10-formyltetrahydrofolate</name>
        <dbReference type="ChEBI" id="CHEBI:195366"/>
    </ligand>
</feature>
<dbReference type="EMBL" id="JQCD01000024">
    <property type="protein sequence ID" value="KRN76954.1"/>
    <property type="molecule type" value="Genomic_DNA"/>
</dbReference>
<protein>
    <recommendedName>
        <fullName evidence="6">Phosphoribosylglycinamide formyltransferase</fullName>
        <ecNumber evidence="6">2.1.2.2</ecNumber>
    </recommendedName>
    <alternativeName>
        <fullName evidence="6">5'-phosphoribosylglycinamide transformylase</fullName>
    </alternativeName>
    <alternativeName>
        <fullName evidence="6">GAR transformylase</fullName>
        <shortName evidence="6">GART</shortName>
    </alternativeName>
</protein>
<keyword evidence="3 6" id="KW-0658">Purine biosynthesis</keyword>
<feature type="binding site" evidence="6">
    <location>
        <position position="110"/>
    </location>
    <ligand>
        <name>(6R)-10-formyltetrahydrofolate</name>
        <dbReference type="ChEBI" id="CHEBI:195366"/>
    </ligand>
</feature>
<dbReference type="RefSeq" id="WP_057787792.1">
    <property type="nucleotide sequence ID" value="NZ_JQCD01000024.1"/>
</dbReference>
<dbReference type="GO" id="GO:0005829">
    <property type="term" value="C:cytosol"/>
    <property type="evidence" value="ECO:0007669"/>
    <property type="project" value="TreeGrafter"/>
</dbReference>
<dbReference type="EC" id="2.1.2.2" evidence="6"/>
<dbReference type="InterPro" id="IPR004607">
    <property type="entry name" value="GART"/>
</dbReference>
<dbReference type="Proteomes" id="UP000051673">
    <property type="component" value="Unassembled WGS sequence"/>
</dbReference>
<dbReference type="PATRIC" id="fig|1620.3.peg.471"/>
<dbReference type="PANTHER" id="PTHR43369:SF2">
    <property type="entry name" value="PHOSPHORIBOSYLGLYCINAMIDE FORMYLTRANSFERASE"/>
    <property type="match status" value="1"/>
</dbReference>
<sequence length="195" mass="21391">MANDIKLAVFASGNGTNFAAILDAIAVQQLPCQIVYLVVDKQDIGAINIANAHHIPVLFVDYKQAENREAAEAPIIEQLQAAGVQGVLMAGFMRLITNRLLEAFPQKIINIHPALLPSFPGIHGIKDAFDYGVKITGVTVHYVDEEMDSGKIIDQATVRLEADETLASLEEKIHDVEHHLYPTVLAQLLKDEVFN</sequence>
<dbReference type="InterPro" id="IPR002376">
    <property type="entry name" value="Formyl_transf_N"/>
</dbReference>
<dbReference type="CDD" id="cd08645">
    <property type="entry name" value="FMT_core_GART"/>
    <property type="match status" value="1"/>
</dbReference>
<reference evidence="8 9" key="1">
    <citation type="journal article" date="2015" name="Genome Announc.">
        <title>Expanding the biotechnology potential of lactobacilli through comparative genomics of 213 strains and associated genera.</title>
        <authorList>
            <person name="Sun Z."/>
            <person name="Harris H.M."/>
            <person name="McCann A."/>
            <person name="Guo C."/>
            <person name="Argimon S."/>
            <person name="Zhang W."/>
            <person name="Yang X."/>
            <person name="Jeffery I.B."/>
            <person name="Cooney J.C."/>
            <person name="Kagawa T.F."/>
            <person name="Liu W."/>
            <person name="Song Y."/>
            <person name="Salvetti E."/>
            <person name="Wrobel A."/>
            <person name="Rasinkangas P."/>
            <person name="Parkhill J."/>
            <person name="Rea M.C."/>
            <person name="O'Sullivan O."/>
            <person name="Ritari J."/>
            <person name="Douillard F.P."/>
            <person name="Paul Ross R."/>
            <person name="Yang R."/>
            <person name="Briner A.E."/>
            <person name="Felis G.E."/>
            <person name="de Vos W.M."/>
            <person name="Barrangou R."/>
            <person name="Klaenhammer T.R."/>
            <person name="Caufield P.W."/>
            <person name="Cui Y."/>
            <person name="Zhang H."/>
            <person name="O'Toole P.W."/>
        </authorList>
    </citation>
    <scope>NUCLEOTIDE SEQUENCE [LARGE SCALE GENOMIC DNA]</scope>
    <source>
        <strain evidence="8 9">DSM 20014</strain>
    </source>
</reference>
<comment type="catalytic activity">
    <reaction evidence="5 6">
        <text>N(1)-(5-phospho-beta-D-ribosyl)glycinamide + (6R)-10-formyltetrahydrofolate = N(2)-formyl-N(1)-(5-phospho-beta-D-ribosyl)glycinamide + (6S)-5,6,7,8-tetrahydrofolate + H(+)</text>
        <dbReference type="Rhea" id="RHEA:15053"/>
        <dbReference type="ChEBI" id="CHEBI:15378"/>
        <dbReference type="ChEBI" id="CHEBI:57453"/>
        <dbReference type="ChEBI" id="CHEBI:143788"/>
        <dbReference type="ChEBI" id="CHEBI:147286"/>
        <dbReference type="ChEBI" id="CHEBI:195366"/>
        <dbReference type="EC" id="2.1.2.2"/>
    </reaction>
</comment>
<evidence type="ECO:0000313" key="8">
    <source>
        <dbReference type="EMBL" id="KRN76954.1"/>
    </source>
</evidence>
<dbReference type="InterPro" id="IPR036477">
    <property type="entry name" value="Formyl_transf_N_sf"/>
</dbReference>
<organism evidence="8 9">
    <name type="scientific">Weissella minor</name>
    <dbReference type="NCBI Taxonomy" id="1620"/>
    <lineage>
        <taxon>Bacteria</taxon>
        <taxon>Bacillati</taxon>
        <taxon>Bacillota</taxon>
        <taxon>Bacilli</taxon>
        <taxon>Lactobacillales</taxon>
        <taxon>Lactobacillaceae</taxon>
        <taxon>Weissella</taxon>
    </lineage>
</organism>
<evidence type="ECO:0000256" key="1">
    <source>
        <dbReference type="ARBA" id="ARBA00005054"/>
    </source>
</evidence>
<evidence type="ECO:0000313" key="9">
    <source>
        <dbReference type="Proteomes" id="UP000051673"/>
    </source>
</evidence>
<feature type="binding site" evidence="6">
    <location>
        <begin position="15"/>
        <end position="17"/>
    </location>
    <ligand>
        <name>N(1)-(5-phospho-beta-D-ribosyl)glycinamide</name>
        <dbReference type="ChEBI" id="CHEBI:143788"/>
    </ligand>
</feature>
<dbReference type="HAMAP" id="MF_01930">
    <property type="entry name" value="PurN"/>
    <property type="match status" value="1"/>
</dbReference>
<dbReference type="GO" id="GO:0004644">
    <property type="term" value="F:phosphoribosylglycinamide formyltransferase activity"/>
    <property type="evidence" value="ECO:0007669"/>
    <property type="project" value="UniProtKB-UniRule"/>
</dbReference>
<dbReference type="GO" id="GO:0006189">
    <property type="term" value="P:'de novo' IMP biosynthetic process"/>
    <property type="evidence" value="ECO:0007669"/>
    <property type="project" value="UniProtKB-UniRule"/>
</dbReference>
<dbReference type="NCBIfam" id="TIGR00639">
    <property type="entry name" value="PurN"/>
    <property type="match status" value="1"/>
</dbReference>
<feature type="domain" description="Formyl transferase N-terminal" evidence="7">
    <location>
        <begin position="6"/>
        <end position="185"/>
    </location>
</feature>